<keyword evidence="3" id="KW-0472">Membrane</keyword>
<proteinExistence type="predicted"/>
<dbReference type="AlphaFoldDB" id="A0A177TH20"/>
<feature type="compositionally biased region" description="Low complexity" evidence="2">
    <location>
        <begin position="1095"/>
        <end position="1118"/>
    </location>
</feature>
<feature type="compositionally biased region" description="Low complexity" evidence="2">
    <location>
        <begin position="790"/>
        <end position="804"/>
    </location>
</feature>
<dbReference type="InterPro" id="IPR012341">
    <property type="entry name" value="6hp_glycosidase-like_sf"/>
</dbReference>
<keyword evidence="6" id="KW-1185">Reference proteome</keyword>
<evidence type="ECO:0000256" key="2">
    <source>
        <dbReference type="SAM" id="MobiDB-lite"/>
    </source>
</evidence>
<feature type="region of interest" description="Disordered" evidence="2">
    <location>
        <begin position="434"/>
        <end position="463"/>
    </location>
</feature>
<feature type="region of interest" description="Disordered" evidence="2">
    <location>
        <begin position="879"/>
        <end position="949"/>
    </location>
</feature>
<dbReference type="GO" id="GO:0005975">
    <property type="term" value="P:carbohydrate metabolic process"/>
    <property type="evidence" value="ECO:0007669"/>
    <property type="project" value="InterPro"/>
</dbReference>
<name>A0A177TH20_9BASI</name>
<feature type="region of interest" description="Disordered" evidence="2">
    <location>
        <begin position="737"/>
        <end position="851"/>
    </location>
</feature>
<feature type="compositionally biased region" description="Low complexity" evidence="2">
    <location>
        <begin position="904"/>
        <end position="915"/>
    </location>
</feature>
<feature type="compositionally biased region" description="Basic residues" evidence="2">
    <location>
        <begin position="838"/>
        <end position="851"/>
    </location>
</feature>
<evidence type="ECO:0000313" key="6">
    <source>
        <dbReference type="Proteomes" id="UP000077521"/>
    </source>
</evidence>
<comment type="caution">
    <text evidence="5">The sequence shown here is derived from an EMBL/GenBank/DDBJ whole genome shotgun (WGS) entry which is preliminary data.</text>
</comment>
<evidence type="ECO:0000256" key="4">
    <source>
        <dbReference type="SAM" id="SignalP"/>
    </source>
</evidence>
<dbReference type="Pfam" id="PF07470">
    <property type="entry name" value="Glyco_hydro_88"/>
    <property type="match status" value="1"/>
</dbReference>
<dbReference type="InterPro" id="IPR008928">
    <property type="entry name" value="6-hairpin_glycosidase_sf"/>
</dbReference>
<dbReference type="Proteomes" id="UP000077521">
    <property type="component" value="Unassembled WGS sequence"/>
</dbReference>
<keyword evidence="1" id="KW-0378">Hydrolase</keyword>
<feature type="compositionally biased region" description="Basic and acidic residues" evidence="2">
    <location>
        <begin position="1004"/>
        <end position="1016"/>
    </location>
</feature>
<feature type="compositionally biased region" description="Basic and acidic residues" evidence="2">
    <location>
        <begin position="502"/>
        <end position="519"/>
    </location>
</feature>
<protein>
    <submittedName>
        <fullName evidence="5">Uncharacterized protein</fullName>
    </submittedName>
</protein>
<keyword evidence="4" id="KW-0732">Signal</keyword>
<feature type="region of interest" description="Disordered" evidence="2">
    <location>
        <begin position="502"/>
        <end position="579"/>
    </location>
</feature>
<evidence type="ECO:0000313" key="5">
    <source>
        <dbReference type="EMBL" id="KAE8239882.1"/>
    </source>
</evidence>
<dbReference type="InterPro" id="IPR010905">
    <property type="entry name" value="Glyco_hydro_88"/>
</dbReference>
<evidence type="ECO:0000256" key="3">
    <source>
        <dbReference type="SAM" id="Phobius"/>
    </source>
</evidence>
<gene>
    <name evidence="5" type="ORF">A4X13_0g8027</name>
</gene>
<dbReference type="EMBL" id="LWDF02001203">
    <property type="protein sequence ID" value="KAE8239882.1"/>
    <property type="molecule type" value="Genomic_DNA"/>
</dbReference>
<organism evidence="5 6">
    <name type="scientific">Tilletia indica</name>
    <dbReference type="NCBI Taxonomy" id="43049"/>
    <lineage>
        <taxon>Eukaryota</taxon>
        <taxon>Fungi</taxon>
        <taxon>Dikarya</taxon>
        <taxon>Basidiomycota</taxon>
        <taxon>Ustilaginomycotina</taxon>
        <taxon>Exobasidiomycetes</taxon>
        <taxon>Tilletiales</taxon>
        <taxon>Tilletiaceae</taxon>
        <taxon>Tilletia</taxon>
    </lineage>
</organism>
<sequence>MVIFTLPFFVSLLSLSAATASPSRRAFDDSTDYTPNITSLHTLTDTISSSLRASWEQGTAAAAFLELWDGQWSVFAGEKQGPPYRPDHVDINRASTPYKILSMGLRSIATQDSIGRLSTRVTGDEATNAGSALDSASSGESVLVGAFVEGQINPADGSTRVGASWIAPAARQLAFLLNTVPKAANGAISHRFPEVQIWSDGVYMGPPFYAQYGLMTRNQSLLQLAYDQCRLYRDILRITQGTSTGLWAHIWAATGTTTSNSTSSFRWIDSNSWITGNGWASAGMLRVAATIAQSPYASSMSGQIRDLTDWTAEILEAAFPLADPASGLFHNYANDTSQFLDSAGSSLLAYSAFRLASMGVLSPTQSESFLKPAERIYQSVQSGVGPLGDMTNGLDVVNVLSFSSDSAHSSTESLAFILLLSAARRDYGAGNVTGLGGPGTSTSGKHGRLSALGGGSDSSSSSKSSSAIGPIVGALLGGLVAGILATLLALYCLRRRRRNYGRMESDKKTQQRKSWDLRRNSAGAGSAKKDRLHGSSQSAFAAAGAMPADEKPGGAAVVIGRDGNGISSSSSSDSNSPSARAAAAAALAAGRYGDEDDYYESPKTAVEENDNEKYSFWNNLTGRSPSLHRGVSFKEGTKAQGGHRRKNTASSSGGGSGKWRVSGGMLSRAGSERRREAVRAQDEAMFDDDEMTVQEHGGGGVGYVREQRERANAEMSTVMPGSGGGVVPLVNMPSAAQAQAVSMDRTASSGSGSARRKASINGGRMVTPPTPAPPAHLHNAMGVTQRFADGTSSAQPSQQQGQGQKTLDYFATPGAADPNRTPSGSDVGVGTVPDRPPRHARKPSSRAKALRSNRALIDGSAEDEDAGLGVGAVLGSYSESARRAEEGAALKGRGRHQRSMSNVSGASGSGSAARASGGGGGGHGRYASDAGPLAPGGGAGVPSPGRKNRADEARALRAFLAAAEEEEGRVRRAEEEGVAELARVASGRAHHQPQPLSSRTRSAAGEREGGRPVTSEERRVYDVVGPLSVTTMHRTGSEGAGGARNHSIRRVQTPPTSTAEGAFNSVGDFLAAGVQYPAVADRGVRAASTRTRVPAASSGARGRVSSGSAGGAARPGFL</sequence>
<reference evidence="5" key="1">
    <citation type="submission" date="2016-04" db="EMBL/GenBank/DDBJ databases">
        <authorList>
            <person name="Nguyen H.D."/>
            <person name="Samba Siva P."/>
            <person name="Cullis J."/>
            <person name="Levesque C.A."/>
            <person name="Hambleton S."/>
        </authorList>
    </citation>
    <scope>NUCLEOTIDE SEQUENCE</scope>
    <source>
        <strain evidence="5">DAOMC 236416</strain>
    </source>
</reference>
<keyword evidence="3" id="KW-1133">Transmembrane helix</keyword>
<dbReference type="PANTHER" id="PTHR41814:SF1">
    <property type="entry name" value="CELLULASE"/>
    <property type="match status" value="1"/>
</dbReference>
<keyword evidence="3" id="KW-0812">Transmembrane</keyword>
<reference evidence="5" key="2">
    <citation type="journal article" date="2019" name="IMA Fungus">
        <title>Genome sequencing and comparison of five Tilletia species to identify candidate genes for the detection of regulated species infecting wheat.</title>
        <authorList>
            <person name="Nguyen H.D.T."/>
            <person name="Sultana T."/>
            <person name="Kesanakurti P."/>
            <person name="Hambleton S."/>
        </authorList>
    </citation>
    <scope>NUCLEOTIDE SEQUENCE</scope>
    <source>
        <strain evidence="5">DAOMC 236416</strain>
    </source>
</reference>
<feature type="region of interest" description="Disordered" evidence="2">
    <location>
        <begin position="1087"/>
        <end position="1118"/>
    </location>
</feature>
<dbReference type="GO" id="GO:0016787">
    <property type="term" value="F:hydrolase activity"/>
    <property type="evidence" value="ECO:0007669"/>
    <property type="project" value="UniProtKB-KW"/>
</dbReference>
<evidence type="ECO:0000256" key="1">
    <source>
        <dbReference type="ARBA" id="ARBA00022801"/>
    </source>
</evidence>
<feature type="compositionally biased region" description="Low complexity" evidence="2">
    <location>
        <begin position="567"/>
        <end position="579"/>
    </location>
</feature>
<dbReference type="PANTHER" id="PTHR41814">
    <property type="entry name" value="EXPRESSED PROTEIN"/>
    <property type="match status" value="1"/>
</dbReference>
<dbReference type="Gene3D" id="1.50.10.10">
    <property type="match status" value="1"/>
</dbReference>
<feature type="region of interest" description="Disordered" evidence="2">
    <location>
        <begin position="984"/>
        <end position="1016"/>
    </location>
</feature>
<dbReference type="SUPFAM" id="SSF48208">
    <property type="entry name" value="Six-hairpin glycosidases"/>
    <property type="match status" value="1"/>
</dbReference>
<feature type="transmembrane region" description="Helical" evidence="3">
    <location>
        <begin position="467"/>
        <end position="493"/>
    </location>
</feature>
<accession>A0A177TH20</accession>
<feature type="signal peptide" evidence="4">
    <location>
        <begin position="1"/>
        <end position="20"/>
    </location>
</feature>
<feature type="chain" id="PRO_5043467009" evidence="4">
    <location>
        <begin position="21"/>
        <end position="1118"/>
    </location>
</feature>
<feature type="region of interest" description="Disordered" evidence="2">
    <location>
        <begin position="625"/>
        <end position="677"/>
    </location>
</feature>